<dbReference type="GO" id="GO:0016878">
    <property type="term" value="F:acid-thiol ligase activity"/>
    <property type="evidence" value="ECO:0007669"/>
    <property type="project" value="UniProtKB-ARBA"/>
</dbReference>
<feature type="domain" description="AMP-binding enzyme C-terminal" evidence="7">
    <location>
        <begin position="423"/>
        <end position="498"/>
    </location>
</feature>
<evidence type="ECO:0000313" key="8">
    <source>
        <dbReference type="EMBL" id="RMB07919.1"/>
    </source>
</evidence>
<dbReference type="Gene3D" id="3.30.300.30">
    <property type="match status" value="1"/>
</dbReference>
<dbReference type="Gene3D" id="3.40.50.12780">
    <property type="entry name" value="N-terminal domain of ligase-like"/>
    <property type="match status" value="1"/>
</dbReference>
<name>A0A3M0CLG9_9PROT</name>
<dbReference type="Pfam" id="PF13193">
    <property type="entry name" value="AMP-binding_C"/>
    <property type="match status" value="1"/>
</dbReference>
<dbReference type="RefSeq" id="WP_121938688.1">
    <property type="nucleotide sequence ID" value="NZ_REFR01000011.1"/>
</dbReference>
<dbReference type="PANTHER" id="PTHR43767:SF1">
    <property type="entry name" value="NONRIBOSOMAL PEPTIDE SYNTHASE PES1 (EUROFUNG)-RELATED"/>
    <property type="match status" value="1"/>
</dbReference>
<evidence type="ECO:0000256" key="4">
    <source>
        <dbReference type="ARBA" id="ARBA00066616"/>
    </source>
</evidence>
<dbReference type="InterPro" id="IPR000873">
    <property type="entry name" value="AMP-dep_synth/lig_dom"/>
</dbReference>
<comment type="caution">
    <text evidence="8">The sequence shown here is derived from an EMBL/GenBank/DDBJ whole genome shotgun (WGS) entry which is preliminary data.</text>
</comment>
<evidence type="ECO:0000256" key="3">
    <source>
        <dbReference type="ARBA" id="ARBA00051915"/>
    </source>
</evidence>
<keyword evidence="2" id="KW-0436">Ligase</keyword>
<dbReference type="InterPro" id="IPR025110">
    <property type="entry name" value="AMP-bd_C"/>
</dbReference>
<dbReference type="SUPFAM" id="SSF56801">
    <property type="entry name" value="Acetyl-CoA synthetase-like"/>
    <property type="match status" value="1"/>
</dbReference>
<gene>
    <name evidence="8" type="ORF">BXY39_2013</name>
</gene>
<accession>A0A3M0CLG9</accession>
<dbReference type="PANTHER" id="PTHR43767">
    <property type="entry name" value="LONG-CHAIN-FATTY-ACID--COA LIGASE"/>
    <property type="match status" value="1"/>
</dbReference>
<feature type="domain" description="AMP-dependent synthetase/ligase" evidence="6">
    <location>
        <begin position="20"/>
        <end position="373"/>
    </location>
</feature>
<evidence type="ECO:0000259" key="7">
    <source>
        <dbReference type="Pfam" id="PF13193"/>
    </source>
</evidence>
<proteinExistence type="inferred from homology"/>
<evidence type="ECO:0000256" key="1">
    <source>
        <dbReference type="ARBA" id="ARBA00006432"/>
    </source>
</evidence>
<protein>
    <recommendedName>
        <fullName evidence="5">3-methylmercaptopropionyl-CoA ligase</fullName>
        <ecNumber evidence="4">6.2.1.44</ecNumber>
    </recommendedName>
</protein>
<keyword evidence="9" id="KW-1185">Reference proteome</keyword>
<organism evidence="8 9">
    <name type="scientific">Eilatimonas milleporae</name>
    <dbReference type="NCBI Taxonomy" id="911205"/>
    <lineage>
        <taxon>Bacteria</taxon>
        <taxon>Pseudomonadati</taxon>
        <taxon>Pseudomonadota</taxon>
        <taxon>Alphaproteobacteria</taxon>
        <taxon>Kordiimonadales</taxon>
        <taxon>Kordiimonadaceae</taxon>
        <taxon>Eilatimonas</taxon>
    </lineage>
</organism>
<dbReference type="FunFam" id="3.30.300.30:FF:000008">
    <property type="entry name" value="2,3-dihydroxybenzoate-AMP ligase"/>
    <property type="match status" value="1"/>
</dbReference>
<dbReference type="PROSITE" id="PS00455">
    <property type="entry name" value="AMP_BINDING"/>
    <property type="match status" value="1"/>
</dbReference>
<dbReference type="OrthoDB" id="9803968at2"/>
<dbReference type="InterPro" id="IPR045851">
    <property type="entry name" value="AMP-bd_C_sf"/>
</dbReference>
<reference evidence="8 9" key="1">
    <citation type="submission" date="2018-10" db="EMBL/GenBank/DDBJ databases">
        <title>Genomic Encyclopedia of Archaeal and Bacterial Type Strains, Phase II (KMG-II): from individual species to whole genera.</title>
        <authorList>
            <person name="Goeker M."/>
        </authorList>
    </citation>
    <scope>NUCLEOTIDE SEQUENCE [LARGE SCALE GENOMIC DNA]</scope>
    <source>
        <strain evidence="8 9">DSM 25217</strain>
    </source>
</reference>
<dbReference type="InterPro" id="IPR050237">
    <property type="entry name" value="ATP-dep_AMP-bd_enzyme"/>
</dbReference>
<comment type="similarity">
    <text evidence="1">Belongs to the ATP-dependent AMP-binding enzyme family.</text>
</comment>
<dbReference type="AlphaFoldDB" id="A0A3M0CLG9"/>
<dbReference type="Proteomes" id="UP000271227">
    <property type="component" value="Unassembled WGS sequence"/>
</dbReference>
<dbReference type="InParanoid" id="A0A3M0CLG9"/>
<evidence type="ECO:0000259" key="6">
    <source>
        <dbReference type="Pfam" id="PF00501"/>
    </source>
</evidence>
<dbReference type="EMBL" id="REFR01000011">
    <property type="protein sequence ID" value="RMB07919.1"/>
    <property type="molecule type" value="Genomic_DNA"/>
</dbReference>
<comment type="catalytic activity">
    <reaction evidence="3">
        <text>3-(methylsulfanyl)propanoate + ATP + CoA = 3-(methylsulfanyl)propanoyl-CoA + AMP + diphosphate</text>
        <dbReference type="Rhea" id="RHEA:43052"/>
        <dbReference type="ChEBI" id="CHEBI:30616"/>
        <dbReference type="ChEBI" id="CHEBI:33019"/>
        <dbReference type="ChEBI" id="CHEBI:49016"/>
        <dbReference type="ChEBI" id="CHEBI:57287"/>
        <dbReference type="ChEBI" id="CHEBI:82815"/>
        <dbReference type="ChEBI" id="CHEBI:456215"/>
        <dbReference type="EC" id="6.2.1.44"/>
    </reaction>
    <physiologicalReaction direction="left-to-right" evidence="3">
        <dbReference type="Rhea" id="RHEA:43053"/>
    </physiologicalReaction>
</comment>
<dbReference type="EC" id="6.2.1.44" evidence="4"/>
<evidence type="ECO:0000313" key="9">
    <source>
        <dbReference type="Proteomes" id="UP000271227"/>
    </source>
</evidence>
<evidence type="ECO:0000256" key="5">
    <source>
        <dbReference type="ARBA" id="ARBA00067668"/>
    </source>
</evidence>
<dbReference type="Pfam" id="PF00501">
    <property type="entry name" value="AMP-binding"/>
    <property type="match status" value="1"/>
</dbReference>
<dbReference type="InterPro" id="IPR042099">
    <property type="entry name" value="ANL_N_sf"/>
</dbReference>
<sequence length="512" mass="54815">MAAPLPDGFTHLDLSRAIRTAAVRVPEKPALVCDRGTLTYRQLTTRMDRVGSAAVRQWGLRAGDVVAVIAPNRLEYLEVVAGLSDRGVVVATLNPRMAAPELSVILADCQPRAVLIDPALDDLAETVRAAGVPLIAFGPAYDALLREAVVPSGLPVVPEWASFSLCYTSGTTGAPKGVMLSHRSRALMVLAMGVEYGCFGMDDRFLALAPLYHGAGFVFAVAALSFGGTCLLFNASDPEAIVRRIAEGDVTGVFMVPTHFKRIFDLPERAFAGLADRHRLKAVISNAAALPQRFKEATCAHFGSGLLHETYGSTEGGIVTNIRPADIMDKPGSVGTPFIHMEVAVRREDGTLCAPGEIGELFCRGPYSFNGYLNRPSETAETLRDGWVTVQDLAHVDGDGFITIDGRKKDMVVSGGVNIYPVEIEAVIARQPGVAEVAVVGLPDPEWGERLHAFIVPESGRPVSEAGVLSACRENLAGYKVPRGMTFMDALPRNTSGKLLKRTLREGITTQP</sequence>
<evidence type="ECO:0000256" key="2">
    <source>
        <dbReference type="ARBA" id="ARBA00022598"/>
    </source>
</evidence>
<dbReference type="InterPro" id="IPR020845">
    <property type="entry name" value="AMP-binding_CS"/>
</dbReference>